<evidence type="ECO:0000313" key="2">
    <source>
        <dbReference type="EMBL" id="GAA2152398.1"/>
    </source>
</evidence>
<evidence type="ECO:0000313" key="3">
    <source>
        <dbReference type="Proteomes" id="UP001501020"/>
    </source>
</evidence>
<sequence length="282" mass="30610">MDAWKAVTAEYAALEAQLADPRVHRDFRRARRLRRCVEALRPLNEDAVRLRTLLDDLRDVQGPAADPAWRAEADRIQREAALLRADLAAAVDARDPLDPYDVIVLIDAEAGDHRPVQVVVDAYREDARVRGWRVEHLYNDPPPHWAMLGIGAGEEGPGPWSVLKNGAGPRAVRTADGPGAAHVTVLPDAEPAPVDPRDVRIDLYCTREPGAQTTLRVLHEPTGIGAYGRDPVPARAQANAMRVVWAQLAATESAPEGRYQAVPQSPGGHLRLRAAAGPAAAV</sequence>
<proteinExistence type="predicted"/>
<name>A0ABN3A253_9ACTN</name>
<dbReference type="EMBL" id="BAAAMR010000059">
    <property type="protein sequence ID" value="GAA2152398.1"/>
    <property type="molecule type" value="Genomic_DNA"/>
</dbReference>
<dbReference type="RefSeq" id="WP_344273942.1">
    <property type="nucleotide sequence ID" value="NZ_BAAAMR010000059.1"/>
</dbReference>
<dbReference type="SUPFAM" id="SSF75620">
    <property type="entry name" value="Release factor"/>
    <property type="match status" value="1"/>
</dbReference>
<gene>
    <name evidence="2" type="ORF">GCM10009727_58050</name>
</gene>
<dbReference type="InterPro" id="IPR045853">
    <property type="entry name" value="Pep_chain_release_fac_I_sf"/>
</dbReference>
<feature type="domain" description="Peptide chain release factor" evidence="1">
    <location>
        <begin position="8"/>
        <end position="138"/>
    </location>
</feature>
<dbReference type="InterPro" id="IPR005139">
    <property type="entry name" value="PCRF"/>
</dbReference>
<dbReference type="Proteomes" id="UP001501020">
    <property type="component" value="Unassembled WGS sequence"/>
</dbReference>
<dbReference type="Gene3D" id="6.10.140.1950">
    <property type="match status" value="1"/>
</dbReference>
<dbReference type="Pfam" id="PF03462">
    <property type="entry name" value="PCRF"/>
    <property type="match status" value="1"/>
</dbReference>
<evidence type="ECO:0000259" key="1">
    <source>
        <dbReference type="Pfam" id="PF03462"/>
    </source>
</evidence>
<comment type="caution">
    <text evidence="2">The sequence shown here is derived from an EMBL/GenBank/DDBJ whole genome shotgun (WGS) entry which is preliminary data.</text>
</comment>
<reference evidence="2 3" key="1">
    <citation type="journal article" date="2019" name="Int. J. Syst. Evol. Microbiol.">
        <title>The Global Catalogue of Microorganisms (GCM) 10K type strain sequencing project: providing services to taxonomists for standard genome sequencing and annotation.</title>
        <authorList>
            <consortium name="The Broad Institute Genomics Platform"/>
            <consortium name="The Broad Institute Genome Sequencing Center for Infectious Disease"/>
            <person name="Wu L."/>
            <person name="Ma J."/>
        </authorList>
    </citation>
    <scope>NUCLEOTIDE SEQUENCE [LARGE SCALE GENOMIC DNA]</scope>
    <source>
        <strain evidence="2 3">JCM 13850</strain>
    </source>
</reference>
<organism evidence="2 3">
    <name type="scientific">Actinomadura napierensis</name>
    <dbReference type="NCBI Taxonomy" id="267854"/>
    <lineage>
        <taxon>Bacteria</taxon>
        <taxon>Bacillati</taxon>
        <taxon>Actinomycetota</taxon>
        <taxon>Actinomycetes</taxon>
        <taxon>Streptosporangiales</taxon>
        <taxon>Thermomonosporaceae</taxon>
        <taxon>Actinomadura</taxon>
    </lineage>
</organism>
<protein>
    <recommendedName>
        <fullName evidence="1">Peptide chain release factor domain-containing protein</fullName>
    </recommendedName>
</protein>
<keyword evidence="3" id="KW-1185">Reference proteome</keyword>
<accession>A0ABN3A253</accession>